<reference evidence="9" key="1">
    <citation type="journal article" date="2021" name="PeerJ">
        <title>Extensive microbial diversity within the chicken gut microbiome revealed by metagenomics and culture.</title>
        <authorList>
            <person name="Gilroy R."/>
            <person name="Ravi A."/>
            <person name="Getino M."/>
            <person name="Pursley I."/>
            <person name="Horton D.L."/>
            <person name="Alikhan N.F."/>
            <person name="Baker D."/>
            <person name="Gharbi K."/>
            <person name="Hall N."/>
            <person name="Watson M."/>
            <person name="Adriaenssens E.M."/>
            <person name="Foster-Nyarko E."/>
            <person name="Jarju S."/>
            <person name="Secka A."/>
            <person name="Antonio M."/>
            <person name="Oren A."/>
            <person name="Chaudhuri R.R."/>
            <person name="La Ragione R."/>
            <person name="Hildebrand F."/>
            <person name="Pallen M.J."/>
        </authorList>
    </citation>
    <scope>NUCLEOTIDE SEQUENCE</scope>
    <source>
        <strain evidence="9">CHK156-179</strain>
    </source>
</reference>
<feature type="transmembrane region" description="Helical" evidence="7">
    <location>
        <begin position="256"/>
        <end position="278"/>
    </location>
</feature>
<dbReference type="GO" id="GO:0005886">
    <property type="term" value="C:plasma membrane"/>
    <property type="evidence" value="ECO:0007669"/>
    <property type="project" value="UniProtKB-SubCell"/>
</dbReference>
<sequence>MFKYVLKRLGLMLMTFCIIMLMCFVLIKLLPIVVTVQIGQDANIIYGQLEARGYICNVVYDSATQLWSYDTVPILKQLGFYLQRIFQGDFGIGVSMAEYRNQPVWDIFMEKMPPTVLINIYSTLIGVPIGLGLGIFAALKKNKWQDQVISVFIILLISVPSIVLGLIVQYVFCFKLRWFPLTMNSGFNYFTWPMFRSMLPAVFSLCLGSIAGYARFTRAELTEVLTSEFMLLARTKGLTRGQATLRHALRNAMVPIFPMILSEFVLVLSGSLVIERMFSIPGVGRLYLDSITYQDYDFFMLLSGFYTLVGLLAGIVTDISYGFIDPRIRMGAR</sequence>
<evidence type="ECO:0000313" key="10">
    <source>
        <dbReference type="Proteomes" id="UP000824221"/>
    </source>
</evidence>
<keyword evidence="3" id="KW-1003">Cell membrane</keyword>
<evidence type="ECO:0000256" key="2">
    <source>
        <dbReference type="ARBA" id="ARBA00022448"/>
    </source>
</evidence>
<feature type="transmembrane region" description="Helical" evidence="7">
    <location>
        <begin position="192"/>
        <end position="214"/>
    </location>
</feature>
<name>A0A9D2H257_9FIRM</name>
<evidence type="ECO:0000256" key="5">
    <source>
        <dbReference type="ARBA" id="ARBA00022989"/>
    </source>
</evidence>
<dbReference type="InterPro" id="IPR000515">
    <property type="entry name" value="MetI-like"/>
</dbReference>
<dbReference type="AlphaFoldDB" id="A0A9D2H257"/>
<dbReference type="Proteomes" id="UP000824221">
    <property type="component" value="Unassembled WGS sequence"/>
</dbReference>
<proteinExistence type="inferred from homology"/>
<comment type="similarity">
    <text evidence="7">Belongs to the binding-protein-dependent transport system permease family.</text>
</comment>
<gene>
    <name evidence="9" type="ORF">H9797_02100</name>
</gene>
<dbReference type="GO" id="GO:0055085">
    <property type="term" value="P:transmembrane transport"/>
    <property type="evidence" value="ECO:0007669"/>
    <property type="project" value="InterPro"/>
</dbReference>
<dbReference type="Gene3D" id="1.10.3720.10">
    <property type="entry name" value="MetI-like"/>
    <property type="match status" value="1"/>
</dbReference>
<evidence type="ECO:0000256" key="3">
    <source>
        <dbReference type="ARBA" id="ARBA00022475"/>
    </source>
</evidence>
<feature type="transmembrane region" description="Helical" evidence="7">
    <location>
        <begin position="118"/>
        <end position="139"/>
    </location>
</feature>
<dbReference type="InterPro" id="IPR035906">
    <property type="entry name" value="MetI-like_sf"/>
</dbReference>
<dbReference type="CDD" id="cd06261">
    <property type="entry name" value="TM_PBP2"/>
    <property type="match status" value="1"/>
</dbReference>
<keyword evidence="5 7" id="KW-1133">Transmembrane helix</keyword>
<evidence type="ECO:0000256" key="7">
    <source>
        <dbReference type="RuleBase" id="RU363032"/>
    </source>
</evidence>
<dbReference type="EMBL" id="DXAJ01000033">
    <property type="protein sequence ID" value="HJA02155.1"/>
    <property type="molecule type" value="Genomic_DNA"/>
</dbReference>
<feature type="transmembrane region" description="Helical" evidence="7">
    <location>
        <begin position="151"/>
        <end position="172"/>
    </location>
</feature>
<feature type="domain" description="ABC transmembrane type-1" evidence="8">
    <location>
        <begin position="112"/>
        <end position="317"/>
    </location>
</feature>
<evidence type="ECO:0000256" key="4">
    <source>
        <dbReference type="ARBA" id="ARBA00022692"/>
    </source>
</evidence>
<dbReference type="PANTHER" id="PTHR30465:SF0">
    <property type="entry name" value="OLIGOPEPTIDE TRANSPORT SYSTEM PERMEASE PROTEIN APPB"/>
    <property type="match status" value="1"/>
</dbReference>
<evidence type="ECO:0000256" key="1">
    <source>
        <dbReference type="ARBA" id="ARBA00004651"/>
    </source>
</evidence>
<feature type="transmembrane region" description="Helical" evidence="7">
    <location>
        <begin position="298"/>
        <end position="324"/>
    </location>
</feature>
<evidence type="ECO:0000313" key="9">
    <source>
        <dbReference type="EMBL" id="HJA02155.1"/>
    </source>
</evidence>
<feature type="transmembrane region" description="Helical" evidence="7">
    <location>
        <begin position="12"/>
        <end position="34"/>
    </location>
</feature>
<evidence type="ECO:0000259" key="8">
    <source>
        <dbReference type="PROSITE" id="PS50928"/>
    </source>
</evidence>
<organism evidence="9 10">
    <name type="scientific">Candidatus Gallimonas gallistercoris</name>
    <dbReference type="NCBI Taxonomy" id="2838602"/>
    <lineage>
        <taxon>Bacteria</taxon>
        <taxon>Bacillati</taxon>
        <taxon>Bacillota</taxon>
        <taxon>Clostridia</taxon>
        <taxon>Candidatus Gallimonas</taxon>
    </lineage>
</organism>
<reference evidence="9" key="2">
    <citation type="submission" date="2021-04" db="EMBL/GenBank/DDBJ databases">
        <authorList>
            <person name="Gilroy R."/>
        </authorList>
    </citation>
    <scope>NUCLEOTIDE SEQUENCE</scope>
    <source>
        <strain evidence="9">CHK156-179</strain>
    </source>
</reference>
<dbReference type="PANTHER" id="PTHR30465">
    <property type="entry name" value="INNER MEMBRANE ABC TRANSPORTER"/>
    <property type="match status" value="1"/>
</dbReference>
<keyword evidence="4 7" id="KW-0812">Transmembrane</keyword>
<comment type="caution">
    <text evidence="9">The sequence shown here is derived from an EMBL/GenBank/DDBJ whole genome shotgun (WGS) entry which is preliminary data.</text>
</comment>
<keyword evidence="2 7" id="KW-0813">Transport</keyword>
<accession>A0A9D2H257</accession>
<comment type="subcellular location">
    <subcellularLocation>
        <location evidence="1 7">Cell membrane</location>
        <topology evidence="1 7">Multi-pass membrane protein</topology>
    </subcellularLocation>
</comment>
<protein>
    <submittedName>
        <fullName evidence="9">ABC transporter permease</fullName>
    </submittedName>
</protein>
<dbReference type="SUPFAM" id="SSF161098">
    <property type="entry name" value="MetI-like"/>
    <property type="match status" value="1"/>
</dbReference>
<evidence type="ECO:0000256" key="6">
    <source>
        <dbReference type="ARBA" id="ARBA00023136"/>
    </source>
</evidence>
<dbReference type="PROSITE" id="PS50928">
    <property type="entry name" value="ABC_TM1"/>
    <property type="match status" value="1"/>
</dbReference>
<dbReference type="Pfam" id="PF00528">
    <property type="entry name" value="BPD_transp_1"/>
    <property type="match status" value="1"/>
</dbReference>
<keyword evidence="6 7" id="KW-0472">Membrane</keyword>